<gene>
    <name evidence="1" type="ORF">METZ01_LOCUS118242</name>
</gene>
<dbReference type="AlphaFoldDB" id="A0A381XKY0"/>
<accession>A0A381XKY0</accession>
<sequence length="57" mass="6542">MNYCESLQNIDGLINLTNLTSLDLSYCDEIQSKLSPVNKTTREEVAAYQEEIRKSMK</sequence>
<reference evidence="1" key="1">
    <citation type="submission" date="2018-05" db="EMBL/GenBank/DDBJ databases">
        <authorList>
            <person name="Lanie J.A."/>
            <person name="Ng W.-L."/>
            <person name="Kazmierczak K.M."/>
            <person name="Andrzejewski T.M."/>
            <person name="Davidsen T.M."/>
            <person name="Wayne K.J."/>
            <person name="Tettelin H."/>
            <person name="Glass J.I."/>
            <person name="Rusch D."/>
            <person name="Podicherti R."/>
            <person name="Tsui H.-C.T."/>
            <person name="Winkler M.E."/>
        </authorList>
    </citation>
    <scope>NUCLEOTIDE SEQUENCE</scope>
</reference>
<evidence type="ECO:0000313" key="1">
    <source>
        <dbReference type="EMBL" id="SVA65388.1"/>
    </source>
</evidence>
<protein>
    <submittedName>
        <fullName evidence="1">Uncharacterized protein</fullName>
    </submittedName>
</protein>
<dbReference type="Gene3D" id="3.40.1170.20">
    <property type="entry name" value="tRNA intron endonuclease, N-terminal domain"/>
    <property type="match status" value="1"/>
</dbReference>
<dbReference type="EMBL" id="UINC01015547">
    <property type="protein sequence ID" value="SVA65388.1"/>
    <property type="molecule type" value="Genomic_DNA"/>
</dbReference>
<proteinExistence type="predicted"/>
<name>A0A381XKY0_9ZZZZ</name>
<organism evidence="1">
    <name type="scientific">marine metagenome</name>
    <dbReference type="NCBI Taxonomy" id="408172"/>
    <lineage>
        <taxon>unclassified sequences</taxon>
        <taxon>metagenomes</taxon>
        <taxon>ecological metagenomes</taxon>
    </lineage>
</organism>